<gene>
    <name evidence="11" type="primary">Mr1_1</name>
    <name evidence="11" type="ORF">SCYSUP_R15471</name>
</gene>
<evidence type="ECO:0000256" key="9">
    <source>
        <dbReference type="ARBA" id="ARBA00023180"/>
    </source>
</evidence>
<evidence type="ECO:0000256" key="3">
    <source>
        <dbReference type="ARBA" id="ARBA00022692"/>
    </source>
</evidence>
<reference evidence="11 12" key="1">
    <citation type="submission" date="2019-09" db="EMBL/GenBank/DDBJ databases">
        <title>Bird 10,000 Genomes (B10K) Project - Family phase.</title>
        <authorList>
            <person name="Zhang G."/>
        </authorList>
    </citation>
    <scope>NUCLEOTIDE SEQUENCE [LARGE SCALE GENOMIC DNA]</scope>
    <source>
        <strain evidence="11">B10K-DU-002-46</strain>
        <tissue evidence="11">Muscle</tissue>
    </source>
</reference>
<dbReference type="Gene3D" id="3.30.500.10">
    <property type="entry name" value="MHC class I-like antigen recognition-like"/>
    <property type="match status" value="1"/>
</dbReference>
<dbReference type="GO" id="GO:0005615">
    <property type="term" value="C:extracellular space"/>
    <property type="evidence" value="ECO:0007669"/>
    <property type="project" value="TreeGrafter"/>
</dbReference>
<feature type="domain" description="MHC class I-like antigen recognition-like" evidence="10">
    <location>
        <begin position="1"/>
        <end position="76"/>
    </location>
</feature>
<keyword evidence="8" id="KW-1015">Disulfide bond</keyword>
<sequence length="77" mass="8406">SLQYLEVAVSEPGPGIPQFVSVGSVDGIPITRYDSEQGRMEPQTPWMAAGAEPGFWDGQIQILERHQLVGAKNLEIL</sequence>
<dbReference type="InterPro" id="IPR011161">
    <property type="entry name" value="MHC_I-like_Ag-recog"/>
</dbReference>
<evidence type="ECO:0000256" key="5">
    <source>
        <dbReference type="ARBA" id="ARBA00022859"/>
    </source>
</evidence>
<dbReference type="PANTHER" id="PTHR16675">
    <property type="entry name" value="MHC CLASS I-RELATED"/>
    <property type="match status" value="1"/>
</dbReference>
<feature type="non-terminal residue" evidence="11">
    <location>
        <position position="1"/>
    </location>
</feature>
<keyword evidence="6" id="KW-1133">Transmembrane helix</keyword>
<protein>
    <submittedName>
        <fullName evidence="11">HMR1 protein</fullName>
    </submittedName>
</protein>
<dbReference type="InterPro" id="IPR011162">
    <property type="entry name" value="MHC_I/II-like_Ag-recog"/>
</dbReference>
<evidence type="ECO:0000313" key="11">
    <source>
        <dbReference type="EMBL" id="NXP22857.1"/>
    </source>
</evidence>
<keyword evidence="3" id="KW-0812">Transmembrane</keyword>
<dbReference type="GO" id="GO:0009897">
    <property type="term" value="C:external side of plasma membrane"/>
    <property type="evidence" value="ECO:0007669"/>
    <property type="project" value="TreeGrafter"/>
</dbReference>
<evidence type="ECO:0000256" key="7">
    <source>
        <dbReference type="ARBA" id="ARBA00023136"/>
    </source>
</evidence>
<dbReference type="PANTHER" id="PTHR16675:SF242">
    <property type="entry name" value="MAJOR HISTOCOMPATIBILITY COMPLEX CLASS I-RELATED GENE PROTEIN"/>
    <property type="match status" value="1"/>
</dbReference>
<comment type="subcellular location">
    <subcellularLocation>
        <location evidence="1">Membrane</location>
        <topology evidence="1">Single-pass type I membrane protein</topology>
    </subcellularLocation>
</comment>
<keyword evidence="4" id="KW-0732">Signal</keyword>
<feature type="non-terminal residue" evidence="11">
    <location>
        <position position="77"/>
    </location>
</feature>
<evidence type="ECO:0000256" key="4">
    <source>
        <dbReference type="ARBA" id="ARBA00022729"/>
    </source>
</evidence>
<evidence type="ECO:0000256" key="6">
    <source>
        <dbReference type="ARBA" id="ARBA00022989"/>
    </source>
</evidence>
<dbReference type="SUPFAM" id="SSF54452">
    <property type="entry name" value="MHC antigen-recognition domain"/>
    <property type="match status" value="1"/>
</dbReference>
<evidence type="ECO:0000256" key="1">
    <source>
        <dbReference type="ARBA" id="ARBA00004479"/>
    </source>
</evidence>
<dbReference type="GO" id="GO:0002474">
    <property type="term" value="P:antigen processing and presentation of peptide antigen via MHC class I"/>
    <property type="evidence" value="ECO:0007669"/>
    <property type="project" value="UniProtKB-KW"/>
</dbReference>
<keyword evidence="7" id="KW-0472">Membrane</keyword>
<evidence type="ECO:0000256" key="8">
    <source>
        <dbReference type="ARBA" id="ARBA00023157"/>
    </source>
</evidence>
<accession>A0A7L1YJM7</accession>
<evidence type="ECO:0000259" key="10">
    <source>
        <dbReference type="Pfam" id="PF00129"/>
    </source>
</evidence>
<keyword evidence="5" id="KW-0391">Immunity</keyword>
<evidence type="ECO:0000313" key="12">
    <source>
        <dbReference type="Proteomes" id="UP000580825"/>
    </source>
</evidence>
<organism evidence="11 12">
    <name type="scientific">Scytalopus superciliaris</name>
    <dbReference type="NCBI Taxonomy" id="312124"/>
    <lineage>
        <taxon>Eukaryota</taxon>
        <taxon>Metazoa</taxon>
        <taxon>Chordata</taxon>
        <taxon>Craniata</taxon>
        <taxon>Vertebrata</taxon>
        <taxon>Euteleostomi</taxon>
        <taxon>Archelosauria</taxon>
        <taxon>Archosauria</taxon>
        <taxon>Dinosauria</taxon>
        <taxon>Saurischia</taxon>
        <taxon>Theropoda</taxon>
        <taxon>Coelurosauria</taxon>
        <taxon>Aves</taxon>
        <taxon>Neognathae</taxon>
        <taxon>Neoaves</taxon>
        <taxon>Telluraves</taxon>
        <taxon>Australaves</taxon>
        <taxon>Passeriformes</taxon>
        <taxon>Rhinocryptidae</taxon>
        <taxon>Scytalopus</taxon>
    </lineage>
</organism>
<dbReference type="InterPro" id="IPR037055">
    <property type="entry name" value="MHC_I-like_Ag-recog_sf"/>
</dbReference>
<dbReference type="GO" id="GO:0042612">
    <property type="term" value="C:MHC class I protein complex"/>
    <property type="evidence" value="ECO:0007669"/>
    <property type="project" value="UniProtKB-KW"/>
</dbReference>
<keyword evidence="12" id="KW-1185">Reference proteome</keyword>
<dbReference type="AlphaFoldDB" id="A0A7L1YJM7"/>
<evidence type="ECO:0000256" key="2">
    <source>
        <dbReference type="ARBA" id="ARBA00022451"/>
    </source>
</evidence>
<keyword evidence="9" id="KW-0325">Glycoprotein</keyword>
<proteinExistence type="predicted"/>
<comment type="caution">
    <text evidence="11">The sequence shown here is derived from an EMBL/GenBank/DDBJ whole genome shotgun (WGS) entry which is preliminary data.</text>
</comment>
<dbReference type="EMBL" id="VXBX01004880">
    <property type="protein sequence ID" value="NXP22857.1"/>
    <property type="molecule type" value="Genomic_DNA"/>
</dbReference>
<dbReference type="Pfam" id="PF00129">
    <property type="entry name" value="MHC_I"/>
    <property type="match status" value="1"/>
</dbReference>
<name>A0A7L1YJM7_9PASS</name>
<dbReference type="InterPro" id="IPR050208">
    <property type="entry name" value="MHC_class-I_related"/>
</dbReference>
<dbReference type="GO" id="GO:0006955">
    <property type="term" value="P:immune response"/>
    <property type="evidence" value="ECO:0007669"/>
    <property type="project" value="TreeGrafter"/>
</dbReference>
<keyword evidence="2" id="KW-0490">MHC I</keyword>
<dbReference type="Proteomes" id="UP000580825">
    <property type="component" value="Unassembled WGS sequence"/>
</dbReference>